<evidence type="ECO:0000256" key="1">
    <source>
        <dbReference type="ARBA" id="ARBA00022729"/>
    </source>
</evidence>
<dbReference type="GO" id="GO:0005319">
    <property type="term" value="F:lipid transporter activity"/>
    <property type="evidence" value="ECO:0007669"/>
    <property type="project" value="TreeGrafter"/>
</dbReference>
<reference evidence="3 4" key="1">
    <citation type="journal article" date="2018" name="Gigascience">
        <title>Genomes of trombidid mites reveal novel predicted allergens and laterally-transferred genes associated with secondary metabolism.</title>
        <authorList>
            <person name="Dong X."/>
            <person name="Chaisiri K."/>
            <person name="Xia D."/>
            <person name="Armstrong S.D."/>
            <person name="Fang Y."/>
            <person name="Donnelly M.J."/>
            <person name="Kadowaki T."/>
            <person name="McGarry J.W."/>
            <person name="Darby A.C."/>
            <person name="Makepeace B.L."/>
        </authorList>
    </citation>
    <scope>NUCLEOTIDE SEQUENCE [LARGE SCALE GENOMIC DNA]</scope>
    <source>
        <strain evidence="3">UoL-UT</strain>
    </source>
</reference>
<dbReference type="InterPro" id="IPR003172">
    <property type="entry name" value="ML_dom"/>
</dbReference>
<dbReference type="PANTHER" id="PTHR17357:SF0">
    <property type="entry name" value="GANGLIOSIDE GM2 ACTIVATOR"/>
    <property type="match status" value="1"/>
</dbReference>
<evidence type="ECO:0000313" key="3">
    <source>
        <dbReference type="EMBL" id="RWS21798.1"/>
    </source>
</evidence>
<organism evidence="3 4">
    <name type="scientific">Leptotrombidium deliense</name>
    <dbReference type="NCBI Taxonomy" id="299467"/>
    <lineage>
        <taxon>Eukaryota</taxon>
        <taxon>Metazoa</taxon>
        <taxon>Ecdysozoa</taxon>
        <taxon>Arthropoda</taxon>
        <taxon>Chelicerata</taxon>
        <taxon>Arachnida</taxon>
        <taxon>Acari</taxon>
        <taxon>Acariformes</taxon>
        <taxon>Trombidiformes</taxon>
        <taxon>Prostigmata</taxon>
        <taxon>Anystina</taxon>
        <taxon>Parasitengona</taxon>
        <taxon>Trombiculoidea</taxon>
        <taxon>Trombiculidae</taxon>
        <taxon>Leptotrombidium</taxon>
    </lineage>
</organism>
<sequence length="161" mass="17408">MFVRLSGKANKVVHFEEFDIEPQDPQLGQPLEIKATIKIDEPIVNGTVSSLSITKYVGLGLFSVPVKIPCISGFGSCSGSFCEAFTHPDSKICEFMKGLGRQCECPIQPGVFHTPEHMTVVLPNPSGLGKLLAKGPYRITWEWSGPDGTQLGCITADATLK</sequence>
<dbReference type="VEuPathDB" id="VectorBase:LDEU010242"/>
<dbReference type="SMART" id="SM00737">
    <property type="entry name" value="ML"/>
    <property type="match status" value="1"/>
</dbReference>
<feature type="domain" description="MD-2-related lipid-recognition" evidence="2">
    <location>
        <begin position="3"/>
        <end position="158"/>
    </location>
</feature>
<dbReference type="InterPro" id="IPR028996">
    <property type="entry name" value="GM2-AP"/>
</dbReference>
<dbReference type="GO" id="GO:0009898">
    <property type="term" value="C:cytoplasmic side of plasma membrane"/>
    <property type="evidence" value="ECO:0007669"/>
    <property type="project" value="TreeGrafter"/>
</dbReference>
<protein>
    <submittedName>
        <fullName evidence="3">Ganglioside GM2 activator-like protein</fullName>
    </submittedName>
</protein>
<evidence type="ECO:0000259" key="2">
    <source>
        <dbReference type="SMART" id="SM00737"/>
    </source>
</evidence>
<keyword evidence="4" id="KW-1185">Reference proteome</keyword>
<gene>
    <name evidence="3" type="ORF">B4U80_11773</name>
</gene>
<name>A0A443S2M8_9ACAR</name>
<dbReference type="GO" id="GO:0006689">
    <property type="term" value="P:ganglioside catabolic process"/>
    <property type="evidence" value="ECO:0007669"/>
    <property type="project" value="InterPro"/>
</dbReference>
<dbReference type="Gene3D" id="2.70.220.10">
    <property type="entry name" value="Ganglioside GM2 activator"/>
    <property type="match status" value="1"/>
</dbReference>
<comment type="caution">
    <text evidence="3">The sequence shown here is derived from an EMBL/GenBank/DDBJ whole genome shotgun (WGS) entry which is preliminary data.</text>
</comment>
<dbReference type="PANTHER" id="PTHR17357">
    <property type="entry name" value="GM2 GANGLIOSIDE ACTIVATOR PROTEIN"/>
    <property type="match status" value="1"/>
</dbReference>
<proteinExistence type="predicted"/>
<dbReference type="EMBL" id="NCKV01010806">
    <property type="protein sequence ID" value="RWS21798.1"/>
    <property type="molecule type" value="Genomic_DNA"/>
</dbReference>
<dbReference type="Pfam" id="PF02221">
    <property type="entry name" value="E1_DerP2_DerF2"/>
    <property type="match status" value="1"/>
</dbReference>
<dbReference type="Proteomes" id="UP000288716">
    <property type="component" value="Unassembled WGS sequence"/>
</dbReference>
<dbReference type="SUPFAM" id="SSF63707">
    <property type="entry name" value="Ganglioside M2 (gm2) activator"/>
    <property type="match status" value="1"/>
</dbReference>
<keyword evidence="1" id="KW-0732">Signal</keyword>
<dbReference type="GO" id="GO:0008047">
    <property type="term" value="F:enzyme activator activity"/>
    <property type="evidence" value="ECO:0007669"/>
    <property type="project" value="InterPro"/>
</dbReference>
<dbReference type="AlphaFoldDB" id="A0A443S2M8"/>
<evidence type="ECO:0000313" key="4">
    <source>
        <dbReference type="Proteomes" id="UP000288716"/>
    </source>
</evidence>
<dbReference type="InterPro" id="IPR036846">
    <property type="entry name" value="GM2-AP_sf"/>
</dbReference>
<dbReference type="OrthoDB" id="6407652at2759"/>
<accession>A0A443S2M8</accession>